<evidence type="ECO:0000313" key="7">
    <source>
        <dbReference type="Proteomes" id="UP000321083"/>
    </source>
</evidence>
<dbReference type="InterPro" id="IPR000807">
    <property type="entry name" value="ImidazoleglycerolP_deHydtase"/>
</dbReference>
<keyword evidence="4" id="KW-0368">Histidine biosynthesis</keyword>
<dbReference type="Pfam" id="PF00475">
    <property type="entry name" value="IGPD"/>
    <property type="match status" value="1"/>
</dbReference>
<dbReference type="InterPro" id="IPR038494">
    <property type="entry name" value="IGPD_sf"/>
</dbReference>
<evidence type="ECO:0000256" key="5">
    <source>
        <dbReference type="ARBA" id="ARBA00023239"/>
    </source>
</evidence>
<dbReference type="FunFam" id="3.30.230.40:FF:000003">
    <property type="entry name" value="Imidazoleglycerol-phosphate dehydratase HisB"/>
    <property type="match status" value="1"/>
</dbReference>
<comment type="pathway">
    <text evidence="1">Amino-acid biosynthesis; L-histidine biosynthesis; L-histidine from 5-phospho-alpha-D-ribose 1-diphosphate: step 6/9.</text>
</comment>
<reference evidence="6 7" key="1">
    <citation type="submission" date="2019-08" db="EMBL/GenBank/DDBJ databases">
        <title>100 year-old enigma solved: identification of Planctomyces bekefii, the type genus and species of the phylum Planctomycetes.</title>
        <authorList>
            <person name="Svetlana D.N."/>
            <person name="Overmann J."/>
        </authorList>
    </citation>
    <scope>NUCLEOTIDE SEQUENCE [LARGE SCALE GENOMIC DNA]</scope>
    <source>
        <strain evidence="6">Phe10_nw2017</strain>
    </source>
</reference>
<dbReference type="EMBL" id="SRHE01000034">
    <property type="protein sequence ID" value="TWW12181.1"/>
    <property type="molecule type" value="Genomic_DNA"/>
</dbReference>
<name>A0A5C6MGV5_9PLAN</name>
<evidence type="ECO:0000256" key="4">
    <source>
        <dbReference type="ARBA" id="ARBA00023102"/>
    </source>
</evidence>
<dbReference type="NCBIfam" id="NF002114">
    <property type="entry name" value="PRK00951.2-4"/>
    <property type="match status" value="1"/>
</dbReference>
<evidence type="ECO:0000256" key="3">
    <source>
        <dbReference type="ARBA" id="ARBA00022605"/>
    </source>
</evidence>
<dbReference type="InterPro" id="IPR020568">
    <property type="entry name" value="Ribosomal_Su5_D2-typ_SF"/>
</dbReference>
<evidence type="ECO:0000256" key="2">
    <source>
        <dbReference type="ARBA" id="ARBA00016664"/>
    </source>
</evidence>
<sequence>PRIASLTRKTKETDIQVTINLDGTGKTDIDTGIGFFDHMLDQLARHSNIDIALKVVGDVHIDDHHTVEDTGIALGEAIRRALSDKVGIGRYGFTLPMDECRAETLIDISGRAVTRVQIPFSTDRLGNLATEMIPHFFESLSGGAGLNLHITVSPGNNHHMAEACFKSVARALRQAVALSDAENLPTTKGLL</sequence>
<reference evidence="6 7" key="2">
    <citation type="submission" date="2019-08" db="EMBL/GenBank/DDBJ databases">
        <authorList>
            <person name="Henke P."/>
        </authorList>
    </citation>
    <scope>NUCLEOTIDE SEQUENCE [LARGE SCALE GENOMIC DNA]</scope>
    <source>
        <strain evidence="6">Phe10_nw2017</strain>
    </source>
</reference>
<dbReference type="PANTHER" id="PTHR23133">
    <property type="entry name" value="IMIDAZOLEGLYCEROL-PHOSPHATE DEHYDRATASE HIS7"/>
    <property type="match status" value="1"/>
</dbReference>
<organism evidence="6 7">
    <name type="scientific">Planctomyces bekefii</name>
    <dbReference type="NCBI Taxonomy" id="1653850"/>
    <lineage>
        <taxon>Bacteria</taxon>
        <taxon>Pseudomonadati</taxon>
        <taxon>Planctomycetota</taxon>
        <taxon>Planctomycetia</taxon>
        <taxon>Planctomycetales</taxon>
        <taxon>Planctomycetaceae</taxon>
        <taxon>Planctomyces</taxon>
    </lineage>
</organism>
<keyword evidence="3" id="KW-0028">Amino-acid biosynthesis</keyword>
<gene>
    <name evidence="6" type="ORF">E3A20_03330</name>
</gene>
<dbReference type="Proteomes" id="UP000321083">
    <property type="component" value="Unassembled WGS sequence"/>
</dbReference>
<dbReference type="Gene3D" id="3.30.230.40">
    <property type="entry name" value="Imidazole glycerol phosphate dehydratase, domain 1"/>
    <property type="match status" value="2"/>
</dbReference>
<dbReference type="PROSITE" id="PS00954">
    <property type="entry name" value="IGP_DEHYDRATASE_1"/>
    <property type="match status" value="1"/>
</dbReference>
<protein>
    <recommendedName>
        <fullName evidence="2">Imidazoleglycerol-phosphate dehydratase</fullName>
    </recommendedName>
</protein>
<dbReference type="CDD" id="cd07914">
    <property type="entry name" value="IGPD"/>
    <property type="match status" value="1"/>
</dbReference>
<dbReference type="AlphaFoldDB" id="A0A5C6MGV5"/>
<dbReference type="PANTHER" id="PTHR23133:SF2">
    <property type="entry name" value="IMIDAZOLEGLYCEROL-PHOSPHATE DEHYDRATASE"/>
    <property type="match status" value="1"/>
</dbReference>
<evidence type="ECO:0000313" key="6">
    <source>
        <dbReference type="EMBL" id="TWW12181.1"/>
    </source>
</evidence>
<proteinExistence type="inferred from homology"/>
<keyword evidence="5" id="KW-0456">Lyase</keyword>
<feature type="non-terminal residue" evidence="6">
    <location>
        <position position="1"/>
    </location>
</feature>
<accession>A0A5C6MGV5</accession>
<keyword evidence="7" id="KW-1185">Reference proteome</keyword>
<dbReference type="NCBIfam" id="NF002111">
    <property type="entry name" value="PRK00951.2-1"/>
    <property type="match status" value="1"/>
</dbReference>
<comment type="caution">
    <text evidence="6">The sequence shown here is derived from an EMBL/GenBank/DDBJ whole genome shotgun (WGS) entry which is preliminary data.</text>
</comment>
<dbReference type="InterPro" id="IPR020565">
    <property type="entry name" value="ImidazoleglycerP_deHydtase_CS"/>
</dbReference>
<evidence type="ECO:0000256" key="1">
    <source>
        <dbReference type="ARBA" id="ARBA00005047"/>
    </source>
</evidence>
<dbReference type="HAMAP" id="MF_00076">
    <property type="entry name" value="HisB"/>
    <property type="match status" value="1"/>
</dbReference>
<dbReference type="FunFam" id="3.30.230.40:FF:000001">
    <property type="entry name" value="Imidazoleglycerol-phosphate dehydratase HisB"/>
    <property type="match status" value="1"/>
</dbReference>
<dbReference type="UniPathway" id="UPA00031">
    <property type="reaction ID" value="UER00011"/>
</dbReference>
<dbReference type="GO" id="GO:0000105">
    <property type="term" value="P:L-histidine biosynthetic process"/>
    <property type="evidence" value="ECO:0007669"/>
    <property type="project" value="UniProtKB-UniPathway"/>
</dbReference>
<dbReference type="SUPFAM" id="SSF54211">
    <property type="entry name" value="Ribosomal protein S5 domain 2-like"/>
    <property type="match status" value="2"/>
</dbReference>
<dbReference type="GO" id="GO:0004424">
    <property type="term" value="F:imidazoleglycerol-phosphate dehydratase activity"/>
    <property type="evidence" value="ECO:0007669"/>
    <property type="project" value="InterPro"/>
</dbReference>